<dbReference type="InterPro" id="IPR023214">
    <property type="entry name" value="HAD_sf"/>
</dbReference>
<dbReference type="EMBL" id="LCFD01000005">
    <property type="protein sequence ID" value="KKS87047.1"/>
    <property type="molecule type" value="Genomic_DNA"/>
</dbReference>
<dbReference type="STRING" id="1618446.UV61_C0005G0068"/>
<dbReference type="Proteomes" id="UP000034050">
    <property type="component" value="Unassembled WGS sequence"/>
</dbReference>
<dbReference type="AlphaFoldDB" id="A0A0G1CNG9"/>
<proteinExistence type="predicted"/>
<reference evidence="1 2" key="1">
    <citation type="journal article" date="2015" name="Nature">
        <title>rRNA introns, odd ribosomes, and small enigmatic genomes across a large radiation of phyla.</title>
        <authorList>
            <person name="Brown C.T."/>
            <person name="Hug L.A."/>
            <person name="Thomas B.C."/>
            <person name="Sharon I."/>
            <person name="Castelle C.J."/>
            <person name="Singh A."/>
            <person name="Wilkins M.J."/>
            <person name="Williams K.H."/>
            <person name="Banfield J.F."/>
        </authorList>
    </citation>
    <scope>NUCLEOTIDE SEQUENCE [LARGE SCALE GENOMIC DNA]</scope>
</reference>
<keyword evidence="1" id="KW-0378">Hydrolase</keyword>
<dbReference type="NCBIfam" id="TIGR01509">
    <property type="entry name" value="HAD-SF-IA-v3"/>
    <property type="match status" value="1"/>
</dbReference>
<dbReference type="InterPro" id="IPR036412">
    <property type="entry name" value="HAD-like_sf"/>
</dbReference>
<evidence type="ECO:0000313" key="1">
    <source>
        <dbReference type="EMBL" id="KKS87047.1"/>
    </source>
</evidence>
<dbReference type="SFLD" id="SFLDG01129">
    <property type="entry name" value="C1.5:_HAD__Beta-PGM__Phosphata"/>
    <property type="match status" value="1"/>
</dbReference>
<dbReference type="PANTHER" id="PTHR43611:SF3">
    <property type="entry name" value="FLAVIN MONONUCLEOTIDE HYDROLASE 1, CHLOROPLATIC"/>
    <property type="match status" value="1"/>
</dbReference>
<sequence length="199" mass="23402">MVRSTFFDLGGVLFTNGTKRFVAHIVHTYKVDEKKVRNLVDVGRIPTDYREGRITRSEFWQNFRNELQIIKGVDALEKEWIQGYELIQGTRDILFRLKKRYKVYFLSDNVKERVDAIDRKFGFLSWFDGGVFSYEVGVRKPHIAIYKALLKKARLEGRETIFIDDNKIFLPPASKLGIRTILFRNPQQLKNDLKKKGIL</sequence>
<comment type="caution">
    <text evidence="1">The sequence shown here is derived from an EMBL/GenBank/DDBJ whole genome shotgun (WGS) entry which is preliminary data.</text>
</comment>
<protein>
    <submittedName>
        <fullName evidence="1">Epoxide hydrolase domain-like protein phosphatase</fullName>
    </submittedName>
</protein>
<dbReference type="PRINTS" id="PR00413">
    <property type="entry name" value="HADHALOGNASE"/>
</dbReference>
<dbReference type="Gene3D" id="1.10.150.240">
    <property type="entry name" value="Putative phosphatase, domain 2"/>
    <property type="match status" value="1"/>
</dbReference>
<name>A0A0G1CNG9_9BACT</name>
<dbReference type="CDD" id="cd02603">
    <property type="entry name" value="HAD_sEH-N_like"/>
    <property type="match status" value="1"/>
</dbReference>
<organism evidence="1 2">
    <name type="scientific">Candidatus Gottesmanbacteria bacterium GW2011_GWB1_43_11</name>
    <dbReference type="NCBI Taxonomy" id="1618446"/>
    <lineage>
        <taxon>Bacteria</taxon>
        <taxon>Candidatus Gottesmaniibacteriota</taxon>
    </lineage>
</organism>
<gene>
    <name evidence="1" type="ORF">UV61_C0005G0068</name>
</gene>
<dbReference type="PANTHER" id="PTHR43611">
    <property type="entry name" value="ALPHA-D-GLUCOSE 1-PHOSPHATE PHOSPHATASE"/>
    <property type="match status" value="1"/>
</dbReference>
<dbReference type="SFLD" id="SFLDS00003">
    <property type="entry name" value="Haloacid_Dehalogenase"/>
    <property type="match status" value="1"/>
</dbReference>
<dbReference type="GO" id="GO:0016787">
    <property type="term" value="F:hydrolase activity"/>
    <property type="evidence" value="ECO:0007669"/>
    <property type="project" value="UniProtKB-KW"/>
</dbReference>
<accession>A0A0G1CNG9</accession>
<dbReference type="Pfam" id="PF00702">
    <property type="entry name" value="Hydrolase"/>
    <property type="match status" value="1"/>
</dbReference>
<dbReference type="Gene3D" id="3.40.50.1000">
    <property type="entry name" value="HAD superfamily/HAD-like"/>
    <property type="match status" value="1"/>
</dbReference>
<dbReference type="InterPro" id="IPR006439">
    <property type="entry name" value="HAD-SF_hydro_IA"/>
</dbReference>
<dbReference type="SUPFAM" id="SSF56784">
    <property type="entry name" value="HAD-like"/>
    <property type="match status" value="1"/>
</dbReference>
<dbReference type="InterPro" id="IPR023198">
    <property type="entry name" value="PGP-like_dom2"/>
</dbReference>
<evidence type="ECO:0000313" key="2">
    <source>
        <dbReference type="Proteomes" id="UP000034050"/>
    </source>
</evidence>